<keyword evidence="3" id="KW-0808">Transferase</keyword>
<dbReference type="PANTHER" id="PTHR42912">
    <property type="entry name" value="METHYLTRANSFERASE"/>
    <property type="match status" value="1"/>
</dbReference>
<dbReference type="RefSeq" id="WP_106258535.1">
    <property type="nucleotide sequence ID" value="NZ_CAWNSW010000062.1"/>
</dbReference>
<sequence>MTATSFAPNLAARLINGLLAVKPLAKLAKQQARQMMIKRAESVGVYWTKEVEALRSRAWDDDLAQVQQPDLTYPNYYVTSFHAYDEGNLGWNPALEVEVAAYAAHARIWQDAGAQGDARLRQTYHAVLKAQLPTAPTNILDIGCSVGMSTFALQETFPKAQITGLDLSPYFLAVAKYRGEVREGSESRELGVGSRRGAEEAREAGEAGDLTQNSSLKIQSSPLWLHAAAEATGLPDASFDLVSACLLFHELPQSAAIDIIREARRLLRLGGHFAIMDMNPRSELFAKLPPYVMTLLKSTEPYLDEYFSLDLEGAIASAGFTQPTVTFNSPRHRSIVAQAK</sequence>
<dbReference type="CDD" id="cd02440">
    <property type="entry name" value="AdoMet_MTases"/>
    <property type="match status" value="1"/>
</dbReference>
<reference evidence="4" key="1">
    <citation type="submission" date="2018-02" db="EMBL/GenBank/DDBJ databases">
        <authorList>
            <person name="Moore K."/>
            <person name="Momper L."/>
        </authorList>
    </citation>
    <scope>NUCLEOTIDE SEQUENCE [LARGE SCALE GENOMIC DNA]</scope>
    <source>
        <strain evidence="4">ULC18</strain>
    </source>
</reference>
<dbReference type="GO" id="GO:0032259">
    <property type="term" value="P:methylation"/>
    <property type="evidence" value="ECO:0007669"/>
    <property type="project" value="UniProtKB-KW"/>
</dbReference>
<proteinExistence type="predicted"/>
<feature type="compositionally biased region" description="Basic and acidic residues" evidence="1">
    <location>
        <begin position="196"/>
        <end position="205"/>
    </location>
</feature>
<dbReference type="AlphaFoldDB" id="A0A2T1DZH2"/>
<dbReference type="OrthoDB" id="505670at2"/>
<dbReference type="InterPro" id="IPR013217">
    <property type="entry name" value="Methyltransf_12"/>
</dbReference>
<evidence type="ECO:0000313" key="3">
    <source>
        <dbReference type="EMBL" id="PSB25872.1"/>
    </source>
</evidence>
<dbReference type="EMBL" id="PVWK01000119">
    <property type="protein sequence ID" value="PSB25872.1"/>
    <property type="molecule type" value="Genomic_DNA"/>
</dbReference>
<protein>
    <submittedName>
        <fullName evidence="3">SAM-dependent methyltransferase</fullName>
    </submittedName>
</protein>
<organism evidence="3 4">
    <name type="scientific">Stenomitos frigidus ULC18</name>
    <dbReference type="NCBI Taxonomy" id="2107698"/>
    <lineage>
        <taxon>Bacteria</taxon>
        <taxon>Bacillati</taxon>
        <taxon>Cyanobacteriota</taxon>
        <taxon>Cyanophyceae</taxon>
        <taxon>Leptolyngbyales</taxon>
        <taxon>Leptolyngbyaceae</taxon>
        <taxon>Stenomitos</taxon>
    </lineage>
</organism>
<gene>
    <name evidence="3" type="ORF">C7B82_21680</name>
</gene>
<feature type="region of interest" description="Disordered" evidence="1">
    <location>
        <begin position="185"/>
        <end position="211"/>
    </location>
</feature>
<feature type="domain" description="Methyltransferase type 12" evidence="2">
    <location>
        <begin position="140"/>
        <end position="273"/>
    </location>
</feature>
<dbReference type="Proteomes" id="UP000239576">
    <property type="component" value="Unassembled WGS sequence"/>
</dbReference>
<dbReference type="Pfam" id="PF08242">
    <property type="entry name" value="Methyltransf_12"/>
    <property type="match status" value="1"/>
</dbReference>
<comment type="caution">
    <text evidence="3">The sequence shown here is derived from an EMBL/GenBank/DDBJ whole genome shotgun (WGS) entry which is preliminary data.</text>
</comment>
<keyword evidence="3" id="KW-0489">Methyltransferase</keyword>
<evidence type="ECO:0000256" key="1">
    <source>
        <dbReference type="SAM" id="MobiDB-lite"/>
    </source>
</evidence>
<accession>A0A2T1DZH2</accession>
<evidence type="ECO:0000313" key="4">
    <source>
        <dbReference type="Proteomes" id="UP000239576"/>
    </source>
</evidence>
<reference evidence="3 4" key="2">
    <citation type="submission" date="2018-03" db="EMBL/GenBank/DDBJ databases">
        <title>The ancient ancestry and fast evolution of plastids.</title>
        <authorList>
            <person name="Moore K.R."/>
            <person name="Magnabosco C."/>
            <person name="Momper L."/>
            <person name="Gold D.A."/>
            <person name="Bosak T."/>
            <person name="Fournier G.P."/>
        </authorList>
    </citation>
    <scope>NUCLEOTIDE SEQUENCE [LARGE SCALE GENOMIC DNA]</scope>
    <source>
        <strain evidence="3 4">ULC18</strain>
    </source>
</reference>
<keyword evidence="4" id="KW-1185">Reference proteome</keyword>
<dbReference type="PANTHER" id="PTHR42912:SF80">
    <property type="entry name" value="METHYLTRANSFERASE DOMAIN-CONTAINING PROTEIN"/>
    <property type="match status" value="1"/>
</dbReference>
<dbReference type="InterPro" id="IPR050508">
    <property type="entry name" value="Methyltransf_Superfamily"/>
</dbReference>
<dbReference type="GO" id="GO:0008168">
    <property type="term" value="F:methyltransferase activity"/>
    <property type="evidence" value="ECO:0007669"/>
    <property type="project" value="UniProtKB-KW"/>
</dbReference>
<dbReference type="Gene3D" id="3.40.50.150">
    <property type="entry name" value="Vaccinia Virus protein VP39"/>
    <property type="match status" value="1"/>
</dbReference>
<evidence type="ECO:0000259" key="2">
    <source>
        <dbReference type="Pfam" id="PF08242"/>
    </source>
</evidence>
<dbReference type="InterPro" id="IPR029063">
    <property type="entry name" value="SAM-dependent_MTases_sf"/>
</dbReference>
<dbReference type="SUPFAM" id="SSF53335">
    <property type="entry name" value="S-adenosyl-L-methionine-dependent methyltransferases"/>
    <property type="match status" value="1"/>
</dbReference>
<name>A0A2T1DZH2_9CYAN</name>